<protein>
    <submittedName>
        <fullName evidence="3">Uncharacterized protein</fullName>
    </submittedName>
</protein>
<evidence type="ECO:0000313" key="3">
    <source>
        <dbReference type="EMBL" id="MBB6099953.1"/>
    </source>
</evidence>
<proteinExistence type="predicted"/>
<evidence type="ECO:0000256" key="2">
    <source>
        <dbReference type="SAM" id="SignalP"/>
    </source>
</evidence>
<name>A0A841I3R3_9DEIO</name>
<reference evidence="3 4" key="1">
    <citation type="submission" date="2020-08" db="EMBL/GenBank/DDBJ databases">
        <title>Genomic Encyclopedia of Type Strains, Phase IV (KMG-IV): sequencing the most valuable type-strain genomes for metagenomic binning, comparative biology and taxonomic classification.</title>
        <authorList>
            <person name="Goeker M."/>
        </authorList>
    </citation>
    <scope>NUCLEOTIDE SEQUENCE [LARGE SCALE GENOMIC DNA]</scope>
    <source>
        <strain evidence="3 4">DSM 21458</strain>
    </source>
</reference>
<dbReference type="AlphaFoldDB" id="A0A841I3R3"/>
<keyword evidence="4" id="KW-1185">Reference proteome</keyword>
<evidence type="ECO:0000313" key="4">
    <source>
        <dbReference type="Proteomes" id="UP000569951"/>
    </source>
</evidence>
<feature type="region of interest" description="Disordered" evidence="1">
    <location>
        <begin position="102"/>
        <end position="121"/>
    </location>
</feature>
<feature type="compositionally biased region" description="Basic and acidic residues" evidence="1">
    <location>
        <begin position="112"/>
        <end position="121"/>
    </location>
</feature>
<evidence type="ECO:0000256" key="1">
    <source>
        <dbReference type="SAM" id="MobiDB-lite"/>
    </source>
</evidence>
<dbReference type="RefSeq" id="WP_183988691.1">
    <property type="nucleotide sequence ID" value="NZ_JACHHG010000017.1"/>
</dbReference>
<feature type="signal peptide" evidence="2">
    <location>
        <begin position="1"/>
        <end position="17"/>
    </location>
</feature>
<sequence>MKFWVTALLMWMAHAAAFQLTVFDPSLERVLGYAALEGNVLRLQLVEDNAGSVAGSFVLDGGGTQVLKGTLSDGNLNFNFPQGNMSLARYAQSQGWTLQVTRVGGSQRATPTKKDKDKQKR</sequence>
<feature type="chain" id="PRO_5032582987" evidence="2">
    <location>
        <begin position="18"/>
        <end position="121"/>
    </location>
</feature>
<dbReference type="Proteomes" id="UP000569951">
    <property type="component" value="Unassembled WGS sequence"/>
</dbReference>
<organism evidence="3 4">
    <name type="scientific">Deinobacterium chartae</name>
    <dbReference type="NCBI Taxonomy" id="521158"/>
    <lineage>
        <taxon>Bacteria</taxon>
        <taxon>Thermotogati</taxon>
        <taxon>Deinococcota</taxon>
        <taxon>Deinococci</taxon>
        <taxon>Deinococcales</taxon>
        <taxon>Deinococcaceae</taxon>
        <taxon>Deinobacterium</taxon>
    </lineage>
</organism>
<dbReference type="EMBL" id="JACHHG010000017">
    <property type="protein sequence ID" value="MBB6099953.1"/>
    <property type="molecule type" value="Genomic_DNA"/>
</dbReference>
<accession>A0A841I3R3</accession>
<keyword evidence="2" id="KW-0732">Signal</keyword>
<comment type="caution">
    <text evidence="3">The sequence shown here is derived from an EMBL/GenBank/DDBJ whole genome shotgun (WGS) entry which is preliminary data.</text>
</comment>
<gene>
    <name evidence="3" type="ORF">HNR42_003413</name>
</gene>